<name>A0A6H0Y128_9PEZI</name>
<sequence>MITLAPSTLPTDGAVLPASSQQYVKVFETSLDTAQVGYIQRRSFLRLVAIVKQTATASHSSITYSWTRLNICEESLQAILDEHDVSSDFIDIVSCFHEKSGRQEEISNAPAFVRQDGRVLEYAYITKYCEYAKVRQEGSWRVRQSALYQRYDFVNDQLICILLSPHRESYGEQALERLVAGVKTIDELRRSYFNLDKQLLDAYLPHWRAYCRKLEQDIETLSNSIMGAQRELNVSSSYVKDLYVLKGQLIRLPTIFEHVQASLLALDDIAMVAEDEQIHGATVRDHTRYLTRTRTRVANWHATSRYLVQKHDNLSSFLDNTIIVQQNTRIGDLSRTTAEDSGDVRVITAIALLFLPLTTVATVLAMPLFKTDEASGDFVASPYIWVYFAAALPLTLVTVAYWRFENWRLQRRRLEYLGDGVSKV</sequence>
<accession>A0A6H0Y128</accession>
<dbReference type="EMBL" id="CP051142">
    <property type="protein sequence ID" value="QIX00548.1"/>
    <property type="molecule type" value="Genomic_DNA"/>
</dbReference>
<evidence type="ECO:0000313" key="3">
    <source>
        <dbReference type="Proteomes" id="UP000503462"/>
    </source>
</evidence>
<keyword evidence="3" id="KW-1185">Reference proteome</keyword>
<evidence type="ECO:0000313" key="2">
    <source>
        <dbReference type="EMBL" id="QIX00548.1"/>
    </source>
</evidence>
<proteinExistence type="predicted"/>
<protein>
    <submittedName>
        <fullName evidence="2">Uncharacterized protein</fullName>
    </submittedName>
</protein>
<feature type="transmembrane region" description="Helical" evidence="1">
    <location>
        <begin position="344"/>
        <end position="364"/>
    </location>
</feature>
<dbReference type="Gene3D" id="1.20.58.340">
    <property type="entry name" value="Magnesium transport protein CorA, transmembrane region"/>
    <property type="match status" value="1"/>
</dbReference>
<keyword evidence="1" id="KW-0472">Membrane</keyword>
<dbReference type="Proteomes" id="UP000503462">
    <property type="component" value="Chromosome 4"/>
</dbReference>
<gene>
    <name evidence="2" type="ORF">AMS68_006065</name>
</gene>
<dbReference type="AlphaFoldDB" id="A0A6H0Y128"/>
<evidence type="ECO:0000256" key="1">
    <source>
        <dbReference type="SAM" id="Phobius"/>
    </source>
</evidence>
<reference evidence="2 3" key="1">
    <citation type="journal article" date="2016" name="Sci. Rep.">
        <title>Peltaster fructicola genome reveals evolution from an invasive phytopathogen to an ectophytic parasite.</title>
        <authorList>
            <person name="Xu C."/>
            <person name="Chen H."/>
            <person name="Gleason M.L."/>
            <person name="Xu J.R."/>
            <person name="Liu H."/>
            <person name="Zhang R."/>
            <person name="Sun G."/>
        </authorList>
    </citation>
    <scope>NUCLEOTIDE SEQUENCE [LARGE SCALE GENOMIC DNA]</scope>
    <source>
        <strain evidence="2 3">LNHT1506</strain>
    </source>
</reference>
<keyword evidence="1" id="KW-1133">Transmembrane helix</keyword>
<dbReference type="OrthoDB" id="5396681at2759"/>
<feature type="transmembrane region" description="Helical" evidence="1">
    <location>
        <begin position="384"/>
        <end position="404"/>
    </location>
</feature>
<keyword evidence="1" id="KW-0812">Transmembrane</keyword>
<organism evidence="2 3">
    <name type="scientific">Peltaster fructicola</name>
    <dbReference type="NCBI Taxonomy" id="286661"/>
    <lineage>
        <taxon>Eukaryota</taxon>
        <taxon>Fungi</taxon>
        <taxon>Dikarya</taxon>
        <taxon>Ascomycota</taxon>
        <taxon>Pezizomycotina</taxon>
        <taxon>Dothideomycetes</taxon>
        <taxon>Dothideomycetes incertae sedis</taxon>
        <taxon>Peltaster</taxon>
    </lineage>
</organism>